<comment type="caution">
    <text evidence="2">The sequence shown here is derived from an EMBL/GenBank/DDBJ whole genome shotgun (WGS) entry which is preliminary data.</text>
</comment>
<dbReference type="Proteomes" id="UP000789831">
    <property type="component" value="Unassembled WGS sequence"/>
</dbReference>
<evidence type="ECO:0000313" key="3">
    <source>
        <dbReference type="Proteomes" id="UP000789831"/>
    </source>
</evidence>
<name>A0A9N9GN69_9GLOM</name>
<dbReference type="OrthoDB" id="2397667at2759"/>
<reference evidence="2" key="1">
    <citation type="submission" date="2021-06" db="EMBL/GenBank/DDBJ databases">
        <authorList>
            <person name="Kallberg Y."/>
            <person name="Tangrot J."/>
            <person name="Rosling A."/>
        </authorList>
    </citation>
    <scope>NUCLEOTIDE SEQUENCE</scope>
    <source>
        <strain evidence="2">MT106</strain>
    </source>
</reference>
<dbReference type="EMBL" id="CAJVPL010002928">
    <property type="protein sequence ID" value="CAG8622645.1"/>
    <property type="molecule type" value="Genomic_DNA"/>
</dbReference>
<dbReference type="AlphaFoldDB" id="A0A9N9GN69"/>
<sequence length="94" mass="11005">MANNQLAINSLRVLEEHEIRITNLEQIAREQAELGVRIAKLELKLISKKNQVQGAQHRLHNTGWYKDVKKLEDIVNRDRLKRCMCQDNGIFLLE</sequence>
<gene>
    <name evidence="2" type="ORF">AGERDE_LOCUS10137</name>
</gene>
<accession>A0A9N9GN69</accession>
<keyword evidence="1" id="KW-0175">Coiled coil</keyword>
<protein>
    <submittedName>
        <fullName evidence="2">13264_t:CDS:1</fullName>
    </submittedName>
</protein>
<proteinExistence type="predicted"/>
<keyword evidence="3" id="KW-1185">Reference proteome</keyword>
<evidence type="ECO:0000313" key="2">
    <source>
        <dbReference type="EMBL" id="CAG8622645.1"/>
    </source>
</evidence>
<evidence type="ECO:0000256" key="1">
    <source>
        <dbReference type="SAM" id="Coils"/>
    </source>
</evidence>
<organism evidence="2 3">
    <name type="scientific">Ambispora gerdemannii</name>
    <dbReference type="NCBI Taxonomy" id="144530"/>
    <lineage>
        <taxon>Eukaryota</taxon>
        <taxon>Fungi</taxon>
        <taxon>Fungi incertae sedis</taxon>
        <taxon>Mucoromycota</taxon>
        <taxon>Glomeromycotina</taxon>
        <taxon>Glomeromycetes</taxon>
        <taxon>Archaeosporales</taxon>
        <taxon>Ambisporaceae</taxon>
        <taxon>Ambispora</taxon>
    </lineage>
</organism>
<feature type="non-terminal residue" evidence="2">
    <location>
        <position position="1"/>
    </location>
</feature>
<feature type="coiled-coil region" evidence="1">
    <location>
        <begin position="14"/>
        <end position="58"/>
    </location>
</feature>